<dbReference type="InterPro" id="IPR004701">
    <property type="entry name" value="PTS_EIIA_man-typ"/>
</dbReference>
<dbReference type="EMBL" id="QHGU01000162">
    <property type="protein sequence ID" value="PZM52585.1"/>
    <property type="molecule type" value="Genomic_DNA"/>
</dbReference>
<dbReference type="RefSeq" id="WP_002312606.1">
    <property type="nucleotide sequence ID" value="NZ_AP022341.1"/>
</dbReference>
<evidence type="ECO:0000313" key="7">
    <source>
        <dbReference type="Proteomes" id="UP000249070"/>
    </source>
</evidence>
<dbReference type="AlphaFoldDB" id="A0A132P5X1"/>
<evidence type="ECO:0000313" key="6">
    <source>
        <dbReference type="Proteomes" id="UP000070452"/>
    </source>
</evidence>
<keyword evidence="1" id="KW-0808">Transferase</keyword>
<dbReference type="SUPFAM" id="SSF53062">
    <property type="entry name" value="PTS system fructose IIA component-like"/>
    <property type="match status" value="1"/>
</dbReference>
<dbReference type="GO" id="GO:0016740">
    <property type="term" value="F:transferase activity"/>
    <property type="evidence" value="ECO:0007669"/>
    <property type="project" value="UniProtKB-KW"/>
</dbReference>
<comment type="caution">
    <text evidence="4">The sequence shown here is derived from an EMBL/GenBank/DDBJ whole genome shotgun (WGS) entry which is preliminary data.</text>
</comment>
<evidence type="ECO:0000313" key="8">
    <source>
        <dbReference type="Proteomes" id="UP000469871"/>
    </source>
</evidence>
<evidence type="ECO:0000313" key="5">
    <source>
        <dbReference type="EMBL" id="PZM52585.1"/>
    </source>
</evidence>
<dbReference type="Gene3D" id="3.40.50.510">
    <property type="entry name" value="Phosphotransferase system, mannose-type IIA component"/>
    <property type="match status" value="1"/>
</dbReference>
<accession>A0A132P5X1</accession>
<dbReference type="InterPro" id="IPR051471">
    <property type="entry name" value="Bacterial_PTS_sugar_comp"/>
</dbReference>
<evidence type="ECO:0000313" key="4">
    <source>
        <dbReference type="EMBL" id="KWX17724.1"/>
    </source>
</evidence>
<name>A0A132P5X1_ENTFC</name>
<dbReference type="EMBL" id="LRHK01000001">
    <property type="protein sequence ID" value="KWX17724.1"/>
    <property type="molecule type" value="Genomic_DNA"/>
</dbReference>
<gene>
    <name evidence="4" type="ORF">AWT83_04115</name>
    <name evidence="5" type="ORF">DKP91_15215</name>
    <name evidence="3" type="ORF">GBM73_10590</name>
</gene>
<dbReference type="GO" id="GO:0016020">
    <property type="term" value="C:membrane"/>
    <property type="evidence" value="ECO:0007669"/>
    <property type="project" value="InterPro"/>
</dbReference>
<dbReference type="InterPro" id="IPR036662">
    <property type="entry name" value="PTS_EIIA_man-typ_sf"/>
</dbReference>
<reference evidence="5 7" key="2">
    <citation type="submission" date="2018-05" db="EMBL/GenBank/DDBJ databases">
        <title>Vancomycin-resistant Enterococcus faecium strain from Chelyabinsk, Russia.</title>
        <authorList>
            <person name="Gostev V."/>
            <person name="Goncharov A."/>
            <person name="Kolodzhieva V."/>
            <person name="Suvorov A."/>
            <person name="Sidorenko S."/>
            <person name="Zueva L."/>
        </authorList>
    </citation>
    <scope>NUCLEOTIDE SEQUENCE [LARGE SCALE GENOMIC DNA]</scope>
    <source>
        <strain evidence="5 7">20</strain>
    </source>
</reference>
<reference evidence="3 8" key="3">
    <citation type="submission" date="2019-10" db="EMBL/GenBank/DDBJ databases">
        <title>Evolutionary dynamics of vancomycin-resistant Enterococcus faecium during gastrointestinal tract colonization and bloodstream infection in immunocompromised pediatric patients.</title>
        <authorList>
            <person name="Chilambi G.S."/>
            <person name="Nordstrom H.R."/>
            <person name="Evans D.R."/>
            <person name="Ferrolino J."/>
            <person name="Hayden R.T."/>
            <person name="Maron G.M."/>
            <person name="Vo A.N."/>
            <person name="Gilmore M.S."/>
            <person name="Wolf J."/>
            <person name="Rosch J.W."/>
            <person name="Van Tyne D."/>
        </authorList>
    </citation>
    <scope>NUCLEOTIDE SEQUENCE [LARGE SCALE GENOMIC DNA]</scope>
    <source>
        <strain evidence="3 8">VRECG27</strain>
    </source>
</reference>
<evidence type="ECO:0000256" key="1">
    <source>
        <dbReference type="ARBA" id="ARBA00022679"/>
    </source>
</evidence>
<dbReference type="Proteomes" id="UP000070452">
    <property type="component" value="Unassembled WGS sequence"/>
</dbReference>
<dbReference type="PROSITE" id="PS51096">
    <property type="entry name" value="PTS_EIIA_TYPE_4"/>
    <property type="match status" value="1"/>
</dbReference>
<dbReference type="EMBL" id="WEFP01000001">
    <property type="protein sequence ID" value="KAB7577737.1"/>
    <property type="molecule type" value="Genomic_DNA"/>
</dbReference>
<sequence>MANEILINRRLQKMANQLFHIVITTHSTLCEGYLKATKLILMNDATGISAVPFKENTSPDDFEESMKEIISQHHLQPLIILTDLIGGTPNNVSIKQLNNNRIQIIAGINLPLLLELLMAQSAGKSIEEIDFKELLNNSQKSMVHINSLLKDVS</sequence>
<evidence type="ECO:0000259" key="2">
    <source>
        <dbReference type="PROSITE" id="PS51096"/>
    </source>
</evidence>
<reference evidence="4 6" key="1">
    <citation type="submission" date="2016-01" db="EMBL/GenBank/DDBJ databases">
        <title>Molecular Mechanisms for transfer of large genomic segments between Enterococcus faecium strains.</title>
        <authorList>
            <person name="Garcia-Solache M.A."/>
            <person name="Lebreton F."/>
            <person name="Mclaughlin R.E."/>
            <person name="Whiteaker J.D."/>
            <person name="Gilmore M.S."/>
            <person name="Rice L.B."/>
        </authorList>
    </citation>
    <scope>NUCLEOTIDE SEQUENCE [LARGE SCALE GENOMIC DNA]</scope>
    <source>
        <strain evidence="4 6">D344RRF x C68</strain>
    </source>
</reference>
<organism evidence="4 6">
    <name type="scientific">Enterococcus faecium</name>
    <name type="common">Streptococcus faecium</name>
    <dbReference type="NCBI Taxonomy" id="1352"/>
    <lineage>
        <taxon>Bacteria</taxon>
        <taxon>Bacillati</taxon>
        <taxon>Bacillota</taxon>
        <taxon>Bacilli</taxon>
        <taxon>Lactobacillales</taxon>
        <taxon>Enterococcaceae</taxon>
        <taxon>Enterococcus</taxon>
    </lineage>
</organism>
<protein>
    <submittedName>
        <fullName evidence="4">PTS fructose transporter subunit IIA</fullName>
    </submittedName>
</protein>
<dbReference type="Proteomes" id="UP000469871">
    <property type="component" value="Unassembled WGS sequence"/>
</dbReference>
<proteinExistence type="predicted"/>
<dbReference type="Proteomes" id="UP000249070">
    <property type="component" value="Unassembled WGS sequence"/>
</dbReference>
<dbReference type="PANTHER" id="PTHR33799:SF1">
    <property type="entry name" value="PTS SYSTEM MANNOSE-SPECIFIC EIIAB COMPONENT-RELATED"/>
    <property type="match status" value="1"/>
</dbReference>
<dbReference type="Pfam" id="PF03610">
    <property type="entry name" value="EIIA-man"/>
    <property type="match status" value="1"/>
</dbReference>
<evidence type="ECO:0000313" key="3">
    <source>
        <dbReference type="EMBL" id="KAB7577737.1"/>
    </source>
</evidence>
<dbReference type="PANTHER" id="PTHR33799">
    <property type="entry name" value="PTS PERMEASE-RELATED-RELATED"/>
    <property type="match status" value="1"/>
</dbReference>
<dbReference type="GO" id="GO:0009401">
    <property type="term" value="P:phosphoenolpyruvate-dependent sugar phosphotransferase system"/>
    <property type="evidence" value="ECO:0007669"/>
    <property type="project" value="InterPro"/>
</dbReference>
<feature type="domain" description="PTS EIIA type-4" evidence="2">
    <location>
        <begin position="18"/>
        <end position="142"/>
    </location>
</feature>